<dbReference type="InterPro" id="IPR004274">
    <property type="entry name" value="FCP1_dom"/>
</dbReference>
<dbReference type="SMART" id="SM00577">
    <property type="entry name" value="CPDc"/>
    <property type="match status" value="1"/>
</dbReference>
<dbReference type="CDD" id="cd07521">
    <property type="entry name" value="HAD_FCP1-like"/>
    <property type="match status" value="1"/>
</dbReference>
<evidence type="ECO:0000313" key="3">
    <source>
        <dbReference type="Proteomes" id="UP001165082"/>
    </source>
</evidence>
<evidence type="ECO:0000259" key="1">
    <source>
        <dbReference type="PROSITE" id="PS50969"/>
    </source>
</evidence>
<dbReference type="OrthoDB" id="277011at2759"/>
<dbReference type="Gene3D" id="3.40.50.1000">
    <property type="entry name" value="HAD superfamily/HAD-like"/>
    <property type="match status" value="1"/>
</dbReference>
<proteinExistence type="predicted"/>
<dbReference type="InterPro" id="IPR036412">
    <property type="entry name" value="HAD-like_sf"/>
</dbReference>
<dbReference type="GO" id="GO:0016791">
    <property type="term" value="F:phosphatase activity"/>
    <property type="evidence" value="ECO:0007669"/>
    <property type="project" value="InterPro"/>
</dbReference>
<dbReference type="FunFam" id="3.40.50.1000:FF:000093">
    <property type="entry name" value="NLI interacting factor-like phosphatase family protein"/>
    <property type="match status" value="1"/>
</dbReference>
<dbReference type="SUPFAM" id="SSF56784">
    <property type="entry name" value="HAD-like"/>
    <property type="match status" value="1"/>
</dbReference>
<accession>A0A9W6ZQ39</accession>
<keyword evidence="3" id="KW-1185">Reference proteome</keyword>
<dbReference type="EMBL" id="BRXZ01002139">
    <property type="protein sequence ID" value="GMH55327.1"/>
    <property type="molecule type" value="Genomic_DNA"/>
</dbReference>
<protein>
    <recommendedName>
        <fullName evidence="1">FCP1 homology domain-containing protein</fullName>
    </recommendedName>
</protein>
<feature type="domain" description="FCP1 homology" evidence="1">
    <location>
        <begin position="93"/>
        <end position="251"/>
    </location>
</feature>
<sequence length="280" mass="31262">MNVSKDARKKYMNTNQSSTVMVNGMGGHLAPGFTLNTSSPLPPPHSLMLSSVSETLVGTIDPFRRDVCGGTFPSNGMNLLPLLSKSKSSTMESGKEKLCLVLDLDETLVHSSFRAVEGADFVIPVRIEDVVHYVYVMKRPWVDEFLEALAPYYELVVYTASLNKYADPLLDLLDPKNLIEHRLFRESCVQWGGNYVKDLSILNRDLRKTLIIDNSPSSYIFNPEAAIGCTSFIDDPSDLELKQICSFLLALKDVDDVRCRVGGWKEFMEGEEVREANAVL</sequence>
<comment type="caution">
    <text evidence="2">The sequence shown here is derived from an EMBL/GenBank/DDBJ whole genome shotgun (WGS) entry which is preliminary data.</text>
</comment>
<organism evidence="2 3">
    <name type="scientific">Triparma retinervis</name>
    <dbReference type="NCBI Taxonomy" id="2557542"/>
    <lineage>
        <taxon>Eukaryota</taxon>
        <taxon>Sar</taxon>
        <taxon>Stramenopiles</taxon>
        <taxon>Ochrophyta</taxon>
        <taxon>Bolidophyceae</taxon>
        <taxon>Parmales</taxon>
        <taxon>Triparmaceae</taxon>
        <taxon>Triparma</taxon>
    </lineage>
</organism>
<dbReference type="InterPro" id="IPR023214">
    <property type="entry name" value="HAD_sf"/>
</dbReference>
<dbReference type="PROSITE" id="PS50969">
    <property type="entry name" value="FCP1"/>
    <property type="match status" value="1"/>
</dbReference>
<dbReference type="Pfam" id="PF03031">
    <property type="entry name" value="NIF"/>
    <property type="match status" value="1"/>
</dbReference>
<name>A0A9W6ZQ39_9STRA</name>
<dbReference type="AlphaFoldDB" id="A0A9W6ZQ39"/>
<dbReference type="InterPro" id="IPR050365">
    <property type="entry name" value="TIM50"/>
</dbReference>
<reference evidence="2" key="1">
    <citation type="submission" date="2022-07" db="EMBL/GenBank/DDBJ databases">
        <title>Genome analysis of Parmales, a sister group of diatoms, reveals the evolutionary specialization of diatoms from phago-mixotrophs to photoautotrophs.</title>
        <authorList>
            <person name="Ban H."/>
            <person name="Sato S."/>
            <person name="Yoshikawa S."/>
            <person name="Kazumasa Y."/>
            <person name="Nakamura Y."/>
            <person name="Ichinomiya M."/>
            <person name="Saitoh K."/>
            <person name="Sato N."/>
            <person name="Blanc-Mathieu R."/>
            <person name="Endo H."/>
            <person name="Kuwata A."/>
            <person name="Ogata H."/>
        </authorList>
    </citation>
    <scope>NUCLEOTIDE SEQUENCE</scope>
</reference>
<dbReference type="PANTHER" id="PTHR12210">
    <property type="entry name" value="DULLARD PROTEIN PHOSPHATASE"/>
    <property type="match status" value="1"/>
</dbReference>
<dbReference type="Proteomes" id="UP001165082">
    <property type="component" value="Unassembled WGS sequence"/>
</dbReference>
<gene>
    <name evidence="2" type="ORF">TrRE_jg13401</name>
</gene>
<dbReference type="NCBIfam" id="TIGR02251">
    <property type="entry name" value="HIF-SF_euk"/>
    <property type="match status" value="1"/>
</dbReference>
<dbReference type="InterPro" id="IPR011948">
    <property type="entry name" value="Dullard_phosphatase"/>
</dbReference>
<evidence type="ECO:0000313" key="2">
    <source>
        <dbReference type="EMBL" id="GMH55327.1"/>
    </source>
</evidence>